<evidence type="ECO:0000313" key="2">
    <source>
        <dbReference type="EMBL" id="MDY7225352.1"/>
    </source>
</evidence>
<dbReference type="Proteomes" id="UP001291309">
    <property type="component" value="Unassembled WGS sequence"/>
</dbReference>
<name>A0ABU5GWU8_9BACT</name>
<gene>
    <name evidence="2" type="ORF">SYV04_03125</name>
</gene>
<dbReference type="PANTHER" id="PTHR22946:SF0">
    <property type="entry name" value="DIENELACTONE HYDROLASE DOMAIN-CONTAINING PROTEIN"/>
    <property type="match status" value="1"/>
</dbReference>
<dbReference type="InterPro" id="IPR002925">
    <property type="entry name" value="Dienelactn_hydro"/>
</dbReference>
<dbReference type="PANTHER" id="PTHR22946">
    <property type="entry name" value="DIENELACTONE HYDROLASE DOMAIN-CONTAINING PROTEIN-RELATED"/>
    <property type="match status" value="1"/>
</dbReference>
<dbReference type="Pfam" id="PF01738">
    <property type="entry name" value="DLH"/>
    <property type="match status" value="1"/>
</dbReference>
<feature type="domain" description="Dienelactone hydrolase" evidence="1">
    <location>
        <begin position="25"/>
        <end position="243"/>
    </location>
</feature>
<organism evidence="2 3">
    <name type="scientific">Hyalangium rubrum</name>
    <dbReference type="NCBI Taxonomy" id="3103134"/>
    <lineage>
        <taxon>Bacteria</taxon>
        <taxon>Pseudomonadati</taxon>
        <taxon>Myxococcota</taxon>
        <taxon>Myxococcia</taxon>
        <taxon>Myxococcales</taxon>
        <taxon>Cystobacterineae</taxon>
        <taxon>Archangiaceae</taxon>
        <taxon>Hyalangium</taxon>
    </lineage>
</organism>
<reference evidence="2 3" key="1">
    <citation type="submission" date="2023-12" db="EMBL/GenBank/DDBJ databases">
        <title>the genome sequence of Hyalangium sp. s54d21.</title>
        <authorList>
            <person name="Zhang X."/>
        </authorList>
    </citation>
    <scope>NUCLEOTIDE SEQUENCE [LARGE SCALE GENOMIC DNA]</scope>
    <source>
        <strain evidence="3">s54d21</strain>
    </source>
</reference>
<dbReference type="SUPFAM" id="SSF53474">
    <property type="entry name" value="alpha/beta-Hydrolases"/>
    <property type="match status" value="1"/>
</dbReference>
<keyword evidence="2" id="KW-0378">Hydrolase</keyword>
<dbReference type="RefSeq" id="WP_321544063.1">
    <property type="nucleotide sequence ID" value="NZ_JAXIVS010000001.1"/>
</dbReference>
<dbReference type="GO" id="GO:0016787">
    <property type="term" value="F:hydrolase activity"/>
    <property type="evidence" value="ECO:0007669"/>
    <property type="project" value="UniProtKB-KW"/>
</dbReference>
<dbReference type="Gene3D" id="3.40.50.1820">
    <property type="entry name" value="alpha/beta hydrolase"/>
    <property type="match status" value="1"/>
</dbReference>
<comment type="caution">
    <text evidence="2">The sequence shown here is derived from an EMBL/GenBank/DDBJ whole genome shotgun (WGS) entry which is preliminary data.</text>
</comment>
<protein>
    <submittedName>
        <fullName evidence="2">Dienelactone hydrolase family protein</fullName>
    </submittedName>
</protein>
<dbReference type="EMBL" id="JAXIVS010000001">
    <property type="protein sequence ID" value="MDY7225352.1"/>
    <property type="molecule type" value="Genomic_DNA"/>
</dbReference>
<keyword evidence="3" id="KW-1185">Reference proteome</keyword>
<sequence>MSPPLSPQIHTEYLDYVEGETVCQAYVAYAESSEARRPGILVAHAWDGQSEPIRERVEQLAGLGYVGFALDVYGKGVRGGVMEDNSHLMGPFMADRALLRRRLLAGLAAARRHERIDPDRIAAIGYCFGGLCALDLARSAAPGLRGVVSFHGLFHPPALGPQAPIQAKVLILHGWDDPMAPPADVLAVTKELTEAKADWQLHAYGHAMHAFTYPGANNPQAGIQYNAAAERRSWIAMRAFLEETLNEGA</sequence>
<evidence type="ECO:0000313" key="3">
    <source>
        <dbReference type="Proteomes" id="UP001291309"/>
    </source>
</evidence>
<evidence type="ECO:0000259" key="1">
    <source>
        <dbReference type="Pfam" id="PF01738"/>
    </source>
</evidence>
<dbReference type="InterPro" id="IPR029058">
    <property type="entry name" value="AB_hydrolase_fold"/>
</dbReference>
<proteinExistence type="predicted"/>
<accession>A0ABU5GWU8</accession>
<dbReference type="InterPro" id="IPR050261">
    <property type="entry name" value="FrsA_esterase"/>
</dbReference>